<dbReference type="Proteomes" id="UP000244066">
    <property type="component" value="Unassembled WGS sequence"/>
</dbReference>
<accession>A0A2R7Y3C4</accession>
<keyword evidence="2" id="KW-0813">Transport</keyword>
<dbReference type="InterPro" id="IPR014730">
    <property type="entry name" value="ETF_a/b_N"/>
</dbReference>
<dbReference type="Pfam" id="PF01012">
    <property type="entry name" value="ETF"/>
    <property type="match status" value="1"/>
</dbReference>
<evidence type="ECO:0000259" key="4">
    <source>
        <dbReference type="SMART" id="SM00893"/>
    </source>
</evidence>
<dbReference type="InterPro" id="IPR014729">
    <property type="entry name" value="Rossmann-like_a/b/a_fold"/>
</dbReference>
<name>A0A2R7Y3C4_9ARCH</name>
<dbReference type="EMBL" id="NDWU01000010">
    <property type="protein sequence ID" value="PUA32046.1"/>
    <property type="molecule type" value="Genomic_DNA"/>
</dbReference>
<dbReference type="InterPro" id="IPR001308">
    <property type="entry name" value="ETF_a/FixB"/>
</dbReference>
<dbReference type="SUPFAM" id="SSF52467">
    <property type="entry name" value="DHS-like NAD/FAD-binding domain"/>
    <property type="match status" value="1"/>
</dbReference>
<sequence>MTGKAVVVFSEEDSLALELLGMAKRLAGELGSWTGAIVLGDSEDVVAKYAEYGADKIFVVLGVDPRKDGPDAVAEAVSQVISSTMPSIVLMAATKMGKEVAAYVAQSLRTGCASECLDVSLRDSQVEVTRLVMGGGFLARIVFMRYPAVITVPPHRFQAIPSRGEGTVEKVKVTVQKRLSKVGIRPVEKSGVKLEEAEAVVAVGRGLKRKEDLKLAEELAGALGAELGCTRPISGDLKWLPEDRHIGLSGKRVKPKLYVAVGISGQIQHVVGMRESKVVVCINNDPNAPMHRESDYSIVNDLYKVLPALVSTIKGLKGRG</sequence>
<dbReference type="Gene3D" id="3.40.50.620">
    <property type="entry name" value="HUPs"/>
    <property type="match status" value="1"/>
</dbReference>
<dbReference type="AlphaFoldDB" id="A0A2R7Y3C4"/>
<gene>
    <name evidence="5" type="ORF">B9J98_04695</name>
</gene>
<dbReference type="PIRSF" id="PIRSF000089">
    <property type="entry name" value="Electra_flavoP_a"/>
    <property type="match status" value="1"/>
</dbReference>
<evidence type="ECO:0000256" key="2">
    <source>
        <dbReference type="ARBA" id="ARBA00022448"/>
    </source>
</evidence>
<reference evidence="5 6" key="1">
    <citation type="submission" date="2017-04" db="EMBL/GenBank/DDBJ databases">
        <title>Draft Aigarchaeota genome from a New Zealand hot spring.</title>
        <authorList>
            <person name="Reysenbach A.-L."/>
            <person name="Donaho J.A."/>
            <person name="Gerhart J."/>
            <person name="Kelley J.F."/>
            <person name="Kouba K."/>
            <person name="Podar M."/>
            <person name="Stott M."/>
        </authorList>
    </citation>
    <scope>NUCLEOTIDE SEQUENCE [LARGE SCALE GENOMIC DNA]</scope>
    <source>
        <strain evidence="5">NZ13_MG1</strain>
    </source>
</reference>
<dbReference type="FunFam" id="3.40.50.1220:FF:000004">
    <property type="entry name" value="Electron transfer flavoprotein"/>
    <property type="match status" value="1"/>
</dbReference>
<dbReference type="SUPFAM" id="SSF52402">
    <property type="entry name" value="Adenine nucleotide alpha hydrolases-like"/>
    <property type="match status" value="1"/>
</dbReference>
<dbReference type="GO" id="GO:0009055">
    <property type="term" value="F:electron transfer activity"/>
    <property type="evidence" value="ECO:0007669"/>
    <property type="project" value="InterPro"/>
</dbReference>
<comment type="similarity">
    <text evidence="1">Belongs to the ETF alpha-subunit/FixB family.</text>
</comment>
<feature type="domain" description="Electron transfer flavoprotein alpha/beta-subunit N-terminal" evidence="4">
    <location>
        <begin position="6"/>
        <end position="186"/>
    </location>
</feature>
<dbReference type="PANTHER" id="PTHR43153">
    <property type="entry name" value="ELECTRON TRANSFER FLAVOPROTEIN ALPHA"/>
    <property type="match status" value="1"/>
</dbReference>
<dbReference type="SMART" id="SM00893">
    <property type="entry name" value="ETF"/>
    <property type="match status" value="1"/>
</dbReference>
<dbReference type="GO" id="GO:0050660">
    <property type="term" value="F:flavin adenine dinucleotide binding"/>
    <property type="evidence" value="ECO:0007669"/>
    <property type="project" value="InterPro"/>
</dbReference>
<dbReference type="InterPro" id="IPR014731">
    <property type="entry name" value="ETF_asu_C"/>
</dbReference>
<dbReference type="GO" id="GO:0033539">
    <property type="term" value="P:fatty acid beta-oxidation using acyl-CoA dehydrogenase"/>
    <property type="evidence" value="ECO:0007669"/>
    <property type="project" value="TreeGrafter"/>
</dbReference>
<protein>
    <recommendedName>
        <fullName evidence="4">Electron transfer flavoprotein alpha/beta-subunit N-terminal domain-containing protein</fullName>
    </recommendedName>
</protein>
<dbReference type="PANTHER" id="PTHR43153:SF11">
    <property type="entry name" value="ELECTRON TRANSFER FLAVOPROTEIN, SUBUNIT ALPHA (ETFA)"/>
    <property type="match status" value="1"/>
</dbReference>
<evidence type="ECO:0000313" key="6">
    <source>
        <dbReference type="Proteomes" id="UP000244066"/>
    </source>
</evidence>
<proteinExistence type="inferred from homology"/>
<organism evidence="5 6">
    <name type="scientific">Candidatus Terraquivivens tikiterensis</name>
    <dbReference type="NCBI Taxonomy" id="1980982"/>
    <lineage>
        <taxon>Archaea</taxon>
        <taxon>Nitrososphaerota</taxon>
        <taxon>Candidatus Wolframiiraptoraceae</taxon>
        <taxon>Candidatus Terraquivivens</taxon>
    </lineage>
</organism>
<dbReference type="Pfam" id="PF00766">
    <property type="entry name" value="ETF_alpha"/>
    <property type="match status" value="1"/>
</dbReference>
<evidence type="ECO:0000256" key="3">
    <source>
        <dbReference type="ARBA" id="ARBA00022630"/>
    </source>
</evidence>
<keyword evidence="3" id="KW-0285">Flavoprotein</keyword>
<evidence type="ECO:0000313" key="5">
    <source>
        <dbReference type="EMBL" id="PUA32046.1"/>
    </source>
</evidence>
<evidence type="ECO:0000256" key="1">
    <source>
        <dbReference type="ARBA" id="ARBA00005817"/>
    </source>
</evidence>
<dbReference type="InterPro" id="IPR029035">
    <property type="entry name" value="DHS-like_NAD/FAD-binding_dom"/>
</dbReference>
<comment type="caution">
    <text evidence="5">The sequence shown here is derived from an EMBL/GenBank/DDBJ whole genome shotgun (WGS) entry which is preliminary data.</text>
</comment>
<dbReference type="Gene3D" id="3.40.50.1220">
    <property type="entry name" value="TPP-binding domain"/>
    <property type="match status" value="1"/>
</dbReference>